<dbReference type="PANTHER" id="PTHR47194:SF3">
    <property type="entry name" value="SORTING NEXIN 29"/>
    <property type="match status" value="1"/>
</dbReference>
<dbReference type="Gene3D" id="1.20.58.900">
    <property type="match status" value="1"/>
</dbReference>
<evidence type="ECO:0000259" key="4">
    <source>
        <dbReference type="PROSITE" id="PS50826"/>
    </source>
</evidence>
<gene>
    <name evidence="5" type="ORF">PMEA_00001689</name>
</gene>
<dbReference type="InterPro" id="IPR004012">
    <property type="entry name" value="Run_dom"/>
</dbReference>
<evidence type="ECO:0008006" key="7">
    <source>
        <dbReference type="Google" id="ProtNLM"/>
    </source>
</evidence>
<feature type="region of interest" description="Disordered" evidence="2">
    <location>
        <begin position="260"/>
        <end position="306"/>
    </location>
</feature>
<dbReference type="PROSITE" id="PS50826">
    <property type="entry name" value="RUN"/>
    <property type="match status" value="1"/>
</dbReference>
<feature type="region of interest" description="Disordered" evidence="2">
    <location>
        <begin position="407"/>
        <end position="437"/>
    </location>
</feature>
<dbReference type="CDD" id="cd17689">
    <property type="entry name" value="RUN_SNX29"/>
    <property type="match status" value="1"/>
</dbReference>
<dbReference type="SMART" id="SM00593">
    <property type="entry name" value="RUN"/>
    <property type="match status" value="1"/>
</dbReference>
<dbReference type="PANTHER" id="PTHR47194">
    <property type="entry name" value="SORTING NEXIN-29-RELATED"/>
    <property type="match status" value="1"/>
</dbReference>
<dbReference type="SMART" id="SM00312">
    <property type="entry name" value="PX"/>
    <property type="match status" value="1"/>
</dbReference>
<comment type="caution">
    <text evidence="5">The sequence shown here is derived from an EMBL/GenBank/DDBJ whole genome shotgun (WGS) entry which is preliminary data.</text>
</comment>
<dbReference type="EMBL" id="CALNXJ010000010">
    <property type="protein sequence ID" value="CAH3106771.1"/>
    <property type="molecule type" value="Genomic_DNA"/>
</dbReference>
<protein>
    <recommendedName>
        <fullName evidence="7">Sorting nexin-29</fullName>
    </recommendedName>
</protein>
<evidence type="ECO:0000259" key="3">
    <source>
        <dbReference type="PROSITE" id="PS50195"/>
    </source>
</evidence>
<organism evidence="5 6">
    <name type="scientific">Pocillopora meandrina</name>
    <dbReference type="NCBI Taxonomy" id="46732"/>
    <lineage>
        <taxon>Eukaryota</taxon>
        <taxon>Metazoa</taxon>
        <taxon>Cnidaria</taxon>
        <taxon>Anthozoa</taxon>
        <taxon>Hexacorallia</taxon>
        <taxon>Scleractinia</taxon>
        <taxon>Astrocoeniina</taxon>
        <taxon>Pocilloporidae</taxon>
        <taxon>Pocillopora</taxon>
    </lineage>
</organism>
<dbReference type="SUPFAM" id="SSF140741">
    <property type="entry name" value="RUN domain-like"/>
    <property type="match status" value="1"/>
</dbReference>
<evidence type="ECO:0000313" key="5">
    <source>
        <dbReference type="EMBL" id="CAH3106771.1"/>
    </source>
</evidence>
<sequence>MFVTSSQKYIMSGGQQQNTETERQHLLDRLLDAVKQCQVRFGGKTELATDGDSRVVCLLTQLEAVFQHGFKKSRVSAFRQVGQAAGIVKLDPDSAFWSFVKAHLGKLDLDRFLELQKATTDAGRGRAWLRASLNEHSLERYFHNILHNQALLSQFYEKEAFFMDQERASMLPMIAAGLSSILFALTVDSEELNIVKQAPALTINKDVFNNILPSFPQKPVVEPLPVYSAELTDESKTEKKKKKKKKKRNAAIVAIEDDDNLPLNSATDGKDLPPNVSTVKQETPTSNSASKTSSLGHTRASSFPGNFPLVIEGSAEVKSRVNEQAFTDITKSISLPDNSLPVENVVEIAPQGSKNNSFDLEEVPGKMTAESEYVSNREGVQESPVGEDTENFVLETVDFLRAQPRMDEAKTNSQEVKYETEHHNEKQISTDIPTVDGESCEPVLLPQDDFKLSENDLYSFESKRFSDGSSTVKASYYSKEKDDLSQGLTSEDSFRVYSLTEDDSETDANFSMAQFQVPKVVEINIKEGEAVATEPVVDALKSSTPVNLIEREDMKNGSFVAKEHLDTRHSPSGIAVKQERMNGQENLDNEEFRNDSNDYDEVTTGAELQPGTFEPVVLLDSGESLVPLTEGDLNTAKTGTQSTFYCAPDASMENDRDSTSLSSWSNLEDAEEFPELKDDSPHNDNRRARSMTSPDVSAATAALAACTDAQRGMDIMTRGFASMENQAGHRDFSSRQDGMSKGELKQAIVSMMLRKDEMEENNRTLQNKLAEERQKSLHLHTETEDLKEEIKRQENLNAAKIRSLSRENELLKHQLKKYVGAVQALRSDLRNKSSETTEALSGIRQDDVLPPMPPERFTEHLQQSEEAEEYKRKLIQVADLHGELLEFNERLHKQVNRYQYQVRRLREELVNLRGPLPEDLETPDDSSNLSEFDPTVISVGTRPLVNVWIPSVFFRGGSSNVHHVYQVYVRIKDDEWNVYRRYSQFFVLHKTLRRKFPVVDSFKFPPKKTIGNKDARFVEDRRRMLQDYVRRVVNLHVTTNQELRSETTKNILQQILPFFADPFPPDKAKKETTSGRKRSVNYNGL</sequence>
<dbReference type="Proteomes" id="UP001159428">
    <property type="component" value="Unassembled WGS sequence"/>
</dbReference>
<keyword evidence="1" id="KW-0175">Coiled coil</keyword>
<proteinExistence type="predicted"/>
<name>A0AAU9W9M1_9CNID</name>
<dbReference type="InterPro" id="IPR036871">
    <property type="entry name" value="PX_dom_sf"/>
</dbReference>
<reference evidence="5 6" key="1">
    <citation type="submission" date="2022-05" db="EMBL/GenBank/DDBJ databases">
        <authorList>
            <consortium name="Genoscope - CEA"/>
            <person name="William W."/>
        </authorList>
    </citation>
    <scope>NUCLEOTIDE SEQUENCE [LARGE SCALE GENOMIC DNA]</scope>
</reference>
<feature type="compositionally biased region" description="Polar residues" evidence="2">
    <location>
        <begin position="275"/>
        <end position="304"/>
    </location>
</feature>
<feature type="coiled-coil region" evidence="1">
    <location>
        <begin position="741"/>
        <end position="775"/>
    </location>
</feature>
<dbReference type="Pfam" id="PF00787">
    <property type="entry name" value="PX"/>
    <property type="match status" value="1"/>
</dbReference>
<feature type="domain" description="PX" evidence="3">
    <location>
        <begin position="943"/>
        <end position="1066"/>
    </location>
</feature>
<feature type="region of interest" description="Disordered" evidence="2">
    <location>
        <begin position="647"/>
        <end position="694"/>
    </location>
</feature>
<dbReference type="Pfam" id="PF02759">
    <property type="entry name" value="RUN"/>
    <property type="match status" value="1"/>
</dbReference>
<feature type="compositionally biased region" description="Basic and acidic residues" evidence="2">
    <location>
        <begin position="407"/>
        <end position="428"/>
    </location>
</feature>
<dbReference type="PROSITE" id="PS50195">
    <property type="entry name" value="PX"/>
    <property type="match status" value="1"/>
</dbReference>
<dbReference type="SUPFAM" id="SSF64268">
    <property type="entry name" value="PX domain"/>
    <property type="match status" value="1"/>
</dbReference>
<feature type="compositionally biased region" description="Basic and acidic residues" evidence="2">
    <location>
        <begin position="674"/>
        <end position="687"/>
    </location>
</feature>
<dbReference type="InterPro" id="IPR037213">
    <property type="entry name" value="Run_dom_sf"/>
</dbReference>
<dbReference type="Gene3D" id="3.30.1520.10">
    <property type="entry name" value="Phox-like domain"/>
    <property type="match status" value="1"/>
</dbReference>
<dbReference type="AlphaFoldDB" id="A0AAU9W9M1"/>
<evidence type="ECO:0000256" key="1">
    <source>
        <dbReference type="SAM" id="Coils"/>
    </source>
</evidence>
<dbReference type="CDD" id="cd07277">
    <property type="entry name" value="PX_RUN"/>
    <property type="match status" value="1"/>
</dbReference>
<dbReference type="InterPro" id="IPR037916">
    <property type="entry name" value="SNX29_PX"/>
</dbReference>
<feature type="region of interest" description="Disordered" evidence="2">
    <location>
        <begin position="830"/>
        <end position="864"/>
    </location>
</feature>
<accession>A0AAU9W9M1</accession>
<dbReference type="GO" id="GO:0035091">
    <property type="term" value="F:phosphatidylinositol binding"/>
    <property type="evidence" value="ECO:0007669"/>
    <property type="project" value="InterPro"/>
</dbReference>
<evidence type="ECO:0000256" key="2">
    <source>
        <dbReference type="SAM" id="MobiDB-lite"/>
    </source>
</evidence>
<evidence type="ECO:0000313" key="6">
    <source>
        <dbReference type="Proteomes" id="UP001159428"/>
    </source>
</evidence>
<feature type="domain" description="RUN" evidence="4">
    <location>
        <begin position="49"/>
        <end position="190"/>
    </location>
</feature>
<dbReference type="InterPro" id="IPR001683">
    <property type="entry name" value="PX_dom"/>
</dbReference>
<keyword evidence="6" id="KW-1185">Reference proteome</keyword>
<dbReference type="InterPro" id="IPR047329">
    <property type="entry name" value="RUN_SNX29"/>
</dbReference>